<protein>
    <submittedName>
        <fullName evidence="1">Uncharacterized protein</fullName>
    </submittedName>
</protein>
<accession>A0ABW1RGR5</accession>
<dbReference type="Proteomes" id="UP001596289">
    <property type="component" value="Unassembled WGS sequence"/>
</dbReference>
<proteinExistence type="predicted"/>
<evidence type="ECO:0000313" key="1">
    <source>
        <dbReference type="EMBL" id="MFC6171897.1"/>
    </source>
</evidence>
<gene>
    <name evidence="1" type="ORF">ACFQGP_15145</name>
</gene>
<dbReference type="RefSeq" id="WP_125551798.1">
    <property type="nucleotide sequence ID" value="NZ_JBHSSL010000118.1"/>
</dbReference>
<evidence type="ECO:0000313" key="2">
    <source>
        <dbReference type="Proteomes" id="UP001596289"/>
    </source>
</evidence>
<comment type="caution">
    <text evidence="1">The sequence shown here is derived from an EMBL/GenBank/DDBJ whole genome shotgun (WGS) entry which is preliminary data.</text>
</comment>
<reference evidence="2" key="1">
    <citation type="journal article" date="2019" name="Int. J. Syst. Evol. Microbiol.">
        <title>The Global Catalogue of Microorganisms (GCM) 10K type strain sequencing project: providing services to taxonomists for standard genome sequencing and annotation.</title>
        <authorList>
            <consortium name="The Broad Institute Genomics Platform"/>
            <consortium name="The Broad Institute Genome Sequencing Center for Infectious Disease"/>
            <person name="Wu L."/>
            <person name="Ma J."/>
        </authorList>
    </citation>
    <scope>NUCLEOTIDE SEQUENCE [LARGE SCALE GENOMIC DNA]</scope>
    <source>
        <strain evidence="2">CCM 8904</strain>
    </source>
</reference>
<sequence length="128" mass="14388">MTTFDELLQTHAHLILNDAVLTHNNLTREQLRQKSEQLAATAIMDSESLFSNPAQLKQLANRYAQDQRTLVILPGQQTLTQLEQSLQATANGALRNLQQQYLNMLRAYSIEATGPHIIVGEKLSEGQY</sequence>
<keyword evidence="2" id="KW-1185">Reference proteome</keyword>
<organism evidence="1 2">
    <name type="scientific">Loigolactobacillus jiayinensis</name>
    <dbReference type="NCBI Taxonomy" id="2486016"/>
    <lineage>
        <taxon>Bacteria</taxon>
        <taxon>Bacillati</taxon>
        <taxon>Bacillota</taxon>
        <taxon>Bacilli</taxon>
        <taxon>Lactobacillales</taxon>
        <taxon>Lactobacillaceae</taxon>
        <taxon>Loigolactobacillus</taxon>
    </lineage>
</organism>
<dbReference type="EMBL" id="JBHSSL010000118">
    <property type="protein sequence ID" value="MFC6171897.1"/>
    <property type="molecule type" value="Genomic_DNA"/>
</dbReference>
<name>A0ABW1RGR5_9LACO</name>